<comment type="cofactor">
    <cofactor evidence="1">
        <name>Mg(2+)</name>
        <dbReference type="ChEBI" id="CHEBI:18420"/>
    </cofactor>
</comment>
<dbReference type="InterPro" id="IPR015797">
    <property type="entry name" value="NUDIX_hydrolase-like_dom_sf"/>
</dbReference>
<dbReference type="PANTHER" id="PTHR43046">
    <property type="entry name" value="GDP-MANNOSE MANNOSYL HYDROLASE"/>
    <property type="match status" value="1"/>
</dbReference>
<dbReference type="InterPro" id="IPR000086">
    <property type="entry name" value="NUDIX_hydrolase_dom"/>
</dbReference>
<dbReference type="RefSeq" id="WP_130512819.1">
    <property type="nucleotide sequence ID" value="NZ_SHKY01000001.1"/>
</dbReference>
<name>A0A4Q7ZU93_9ACTN</name>
<dbReference type="Proteomes" id="UP000292564">
    <property type="component" value="Unassembled WGS sequence"/>
</dbReference>
<dbReference type="AlphaFoldDB" id="A0A4Q7ZU93"/>
<accession>A0A4Q7ZU93</accession>
<dbReference type="Pfam" id="PF00293">
    <property type="entry name" value="NUDIX"/>
    <property type="match status" value="1"/>
</dbReference>
<dbReference type="Gene3D" id="3.90.79.10">
    <property type="entry name" value="Nucleoside Triphosphate Pyrophosphohydrolase"/>
    <property type="match status" value="1"/>
</dbReference>
<dbReference type="PROSITE" id="PS00893">
    <property type="entry name" value="NUDIX_BOX"/>
    <property type="match status" value="1"/>
</dbReference>
<dbReference type="CDD" id="cd18876">
    <property type="entry name" value="NUDIX_Hydrolase"/>
    <property type="match status" value="1"/>
</dbReference>
<dbReference type="PRINTS" id="PR00502">
    <property type="entry name" value="NUDIXFAMILY"/>
</dbReference>
<keyword evidence="3 5" id="KW-0378">Hydrolase</keyword>
<evidence type="ECO:0000313" key="7">
    <source>
        <dbReference type="EMBL" id="RZU54471.1"/>
    </source>
</evidence>
<comment type="caution">
    <text evidence="7">The sequence shown here is derived from an EMBL/GenBank/DDBJ whole genome shotgun (WGS) entry which is preliminary data.</text>
</comment>
<reference evidence="7 8" key="1">
    <citation type="submission" date="2019-02" db="EMBL/GenBank/DDBJ databases">
        <title>Sequencing the genomes of 1000 actinobacteria strains.</title>
        <authorList>
            <person name="Klenk H.-P."/>
        </authorList>
    </citation>
    <scope>NUCLEOTIDE SEQUENCE [LARGE SCALE GENOMIC DNA]</scope>
    <source>
        <strain evidence="7 8">DSM 45162</strain>
    </source>
</reference>
<keyword evidence="4" id="KW-0460">Magnesium</keyword>
<dbReference type="SUPFAM" id="SSF55811">
    <property type="entry name" value="Nudix"/>
    <property type="match status" value="1"/>
</dbReference>
<dbReference type="EMBL" id="SHKY01000001">
    <property type="protein sequence ID" value="RZU54471.1"/>
    <property type="molecule type" value="Genomic_DNA"/>
</dbReference>
<gene>
    <name evidence="7" type="ORF">EV385_6422</name>
</gene>
<evidence type="ECO:0000256" key="4">
    <source>
        <dbReference type="ARBA" id="ARBA00022842"/>
    </source>
</evidence>
<organism evidence="7 8">
    <name type="scientific">Krasilnikovia cinnamomea</name>
    <dbReference type="NCBI Taxonomy" id="349313"/>
    <lineage>
        <taxon>Bacteria</taxon>
        <taxon>Bacillati</taxon>
        <taxon>Actinomycetota</taxon>
        <taxon>Actinomycetes</taxon>
        <taxon>Micromonosporales</taxon>
        <taxon>Micromonosporaceae</taxon>
        <taxon>Krasilnikovia</taxon>
    </lineage>
</organism>
<proteinExistence type="inferred from homology"/>
<evidence type="ECO:0000313" key="8">
    <source>
        <dbReference type="Proteomes" id="UP000292564"/>
    </source>
</evidence>
<evidence type="ECO:0000256" key="2">
    <source>
        <dbReference type="ARBA" id="ARBA00005582"/>
    </source>
</evidence>
<sequence length="154" mass="16510">MPESLPARPTVSAGAVFFDDQGRVLLVDPTYKQFWNLPGGGVDTGETPRAACLREVREELGLIVGVGALLVAAWTPAGPDGKLYFVFDGGVLDARQRDAIVLNPGELARHAFVDPDEADQMLSAPQRALMTEVVAARAAGHTRYVELAEAMHAR</sequence>
<dbReference type="GO" id="GO:0016787">
    <property type="term" value="F:hydrolase activity"/>
    <property type="evidence" value="ECO:0007669"/>
    <property type="project" value="UniProtKB-KW"/>
</dbReference>
<protein>
    <submittedName>
        <fullName evidence="7">NUDIX domain-containing protein</fullName>
    </submittedName>
</protein>
<dbReference type="PROSITE" id="PS51462">
    <property type="entry name" value="NUDIX"/>
    <property type="match status" value="1"/>
</dbReference>
<dbReference type="OrthoDB" id="4247482at2"/>
<evidence type="ECO:0000256" key="1">
    <source>
        <dbReference type="ARBA" id="ARBA00001946"/>
    </source>
</evidence>
<evidence type="ECO:0000256" key="5">
    <source>
        <dbReference type="RuleBase" id="RU003476"/>
    </source>
</evidence>
<evidence type="ECO:0000259" key="6">
    <source>
        <dbReference type="PROSITE" id="PS51462"/>
    </source>
</evidence>
<evidence type="ECO:0000256" key="3">
    <source>
        <dbReference type="ARBA" id="ARBA00022801"/>
    </source>
</evidence>
<keyword evidence="8" id="KW-1185">Reference proteome</keyword>
<dbReference type="PANTHER" id="PTHR43046:SF12">
    <property type="entry name" value="GDP-MANNOSE MANNOSYL HYDROLASE"/>
    <property type="match status" value="1"/>
</dbReference>
<comment type="similarity">
    <text evidence="2 5">Belongs to the Nudix hydrolase family.</text>
</comment>
<dbReference type="InterPro" id="IPR020084">
    <property type="entry name" value="NUDIX_hydrolase_CS"/>
</dbReference>
<feature type="domain" description="Nudix hydrolase" evidence="6">
    <location>
        <begin position="8"/>
        <end position="135"/>
    </location>
</feature>
<dbReference type="InterPro" id="IPR020476">
    <property type="entry name" value="Nudix_hydrolase"/>
</dbReference>